<dbReference type="InterPro" id="IPR046824">
    <property type="entry name" value="Mss51-like_C"/>
</dbReference>
<dbReference type="InterPro" id="IPR002893">
    <property type="entry name" value="Znf_MYND"/>
</dbReference>
<evidence type="ECO:0000256" key="3">
    <source>
        <dbReference type="ARBA" id="ARBA00022833"/>
    </source>
</evidence>
<evidence type="ECO:0000256" key="4">
    <source>
        <dbReference type="PROSITE-ProRule" id="PRU00134"/>
    </source>
</evidence>
<keyword evidence="3" id="KW-0862">Zinc</keyword>
<dbReference type="InParanoid" id="B0D294"/>
<dbReference type="Gene3D" id="6.10.140.2220">
    <property type="match status" value="1"/>
</dbReference>
<evidence type="ECO:0000259" key="5">
    <source>
        <dbReference type="PROSITE" id="PS50865"/>
    </source>
</evidence>
<dbReference type="GeneID" id="6073786"/>
<dbReference type="Pfam" id="PF01753">
    <property type="entry name" value="zf-MYND"/>
    <property type="match status" value="1"/>
</dbReference>
<accession>B0D294</accession>
<dbReference type="SUPFAM" id="SSF144232">
    <property type="entry name" value="HIT/MYND zinc finger-like"/>
    <property type="match status" value="1"/>
</dbReference>
<reference evidence="6 7" key="1">
    <citation type="journal article" date="2008" name="Nature">
        <title>The genome of Laccaria bicolor provides insights into mycorrhizal symbiosis.</title>
        <authorList>
            <person name="Martin F."/>
            <person name="Aerts A."/>
            <person name="Ahren D."/>
            <person name="Brun A."/>
            <person name="Danchin E.G.J."/>
            <person name="Duchaussoy F."/>
            <person name="Gibon J."/>
            <person name="Kohler A."/>
            <person name="Lindquist E."/>
            <person name="Pereda V."/>
            <person name="Salamov A."/>
            <person name="Shapiro H.J."/>
            <person name="Wuyts J."/>
            <person name="Blaudez D."/>
            <person name="Buee M."/>
            <person name="Brokstein P."/>
            <person name="Canbaeck B."/>
            <person name="Cohen D."/>
            <person name="Courty P.E."/>
            <person name="Coutinho P.M."/>
            <person name="Delaruelle C."/>
            <person name="Detter J.C."/>
            <person name="Deveau A."/>
            <person name="DiFazio S."/>
            <person name="Duplessis S."/>
            <person name="Fraissinet-Tachet L."/>
            <person name="Lucic E."/>
            <person name="Frey-Klett P."/>
            <person name="Fourrey C."/>
            <person name="Feussner I."/>
            <person name="Gay G."/>
            <person name="Grimwood J."/>
            <person name="Hoegger P.J."/>
            <person name="Jain P."/>
            <person name="Kilaru S."/>
            <person name="Labbe J."/>
            <person name="Lin Y.C."/>
            <person name="Legue V."/>
            <person name="Le Tacon F."/>
            <person name="Marmeisse R."/>
            <person name="Melayah D."/>
            <person name="Montanini B."/>
            <person name="Muratet M."/>
            <person name="Nehls U."/>
            <person name="Niculita-Hirzel H."/>
            <person name="Oudot-Le Secq M.P."/>
            <person name="Peter M."/>
            <person name="Quesneville H."/>
            <person name="Rajashekar B."/>
            <person name="Reich M."/>
            <person name="Rouhier N."/>
            <person name="Schmutz J."/>
            <person name="Yin T."/>
            <person name="Chalot M."/>
            <person name="Henrissat B."/>
            <person name="Kuees U."/>
            <person name="Lucas S."/>
            <person name="Van de Peer Y."/>
            <person name="Podila G.K."/>
            <person name="Polle A."/>
            <person name="Pukkila P.J."/>
            <person name="Richardson P.M."/>
            <person name="Rouze P."/>
            <person name="Sanders I.R."/>
            <person name="Stajich J.E."/>
            <person name="Tunlid A."/>
            <person name="Tuskan G."/>
            <person name="Grigoriev I.V."/>
        </authorList>
    </citation>
    <scope>NUCLEOTIDE SEQUENCE [LARGE SCALE GENOMIC DNA]</scope>
    <source>
        <strain evidence="7">S238N-H82 / ATCC MYA-4686</strain>
    </source>
</reference>
<dbReference type="HOGENOM" id="CLU_043843_0_0_1"/>
<evidence type="ECO:0000256" key="1">
    <source>
        <dbReference type="ARBA" id="ARBA00022723"/>
    </source>
</evidence>
<evidence type="ECO:0000256" key="2">
    <source>
        <dbReference type="ARBA" id="ARBA00022771"/>
    </source>
</evidence>
<evidence type="ECO:0000313" key="7">
    <source>
        <dbReference type="Proteomes" id="UP000001194"/>
    </source>
</evidence>
<proteinExistence type="predicted"/>
<dbReference type="RefSeq" id="XP_001878364.1">
    <property type="nucleotide sequence ID" value="XM_001878329.1"/>
</dbReference>
<dbReference type="GO" id="GO:0008270">
    <property type="term" value="F:zinc ion binding"/>
    <property type="evidence" value="ECO:0007669"/>
    <property type="project" value="UniProtKB-KW"/>
</dbReference>
<dbReference type="KEGG" id="lbc:LACBIDRAFT_315382"/>
<dbReference type="Pfam" id="PF20179">
    <property type="entry name" value="MSS51_C"/>
    <property type="match status" value="1"/>
</dbReference>
<dbReference type="EMBL" id="DS547096">
    <property type="protein sequence ID" value="EDR11063.1"/>
    <property type="molecule type" value="Genomic_DNA"/>
</dbReference>
<sequence length="472" mass="52134">MATAMHSAHHARMIADTVAKFRKGEMVDDLVFPICAACSAPQRGAKKLQCSKCKAIHYCNIQCATKDWKGGIVISTGDVGERHKDICGTLKLAVLKKPDMQAIARQFPWARQQSDGTFSFVALKGSKNLLGTGAEFGWWTEEPCCNDRSTYTWGFRLLDDQHIRERDGWKLPDNHIPWLDFGLSGTVPPKAPAQFEHNWKSYYAWRGLPIDSPAALLLHWPLTAFRLLSLLGFVPSPPPTERRQLTVYLLGVEKELDFVPIFGELALLLPQTDLHLTMFGPGVNELLKKANKLKNPTSCLARQPTIYSYTAPKSSGSGSIKISFSPSASPFLLGQDLRGSSHGNNTNTGIKRPDAMIAFNAGLATYLEWKSVVIASRAFAVPFAVTDYQEVSMESDIRLLMRQLVGLRHMFWAGTKLSGEEERKVGEAMRDKYVHGLNPFMLLGPRPHPIGGGPSAVNGFEMVITPGPASLE</sequence>
<dbReference type="PANTHER" id="PTHR47570">
    <property type="entry name" value="ZINC ION BINDING PROTEIN"/>
    <property type="match status" value="1"/>
</dbReference>
<dbReference type="Proteomes" id="UP000001194">
    <property type="component" value="Unassembled WGS sequence"/>
</dbReference>
<dbReference type="PROSITE" id="PS50865">
    <property type="entry name" value="ZF_MYND_2"/>
    <property type="match status" value="1"/>
</dbReference>
<evidence type="ECO:0000313" key="6">
    <source>
        <dbReference type="EMBL" id="EDR11063.1"/>
    </source>
</evidence>
<feature type="domain" description="MYND-type" evidence="5">
    <location>
        <begin position="35"/>
        <end position="87"/>
    </location>
</feature>
<keyword evidence="7" id="KW-1185">Reference proteome</keyword>
<protein>
    <submittedName>
        <fullName evidence="6">Predicted protein</fullName>
    </submittedName>
</protein>
<dbReference type="PANTHER" id="PTHR47570:SF1">
    <property type="entry name" value="ZINC ION BINDING PROTEIN"/>
    <property type="match status" value="1"/>
</dbReference>
<dbReference type="AlphaFoldDB" id="B0D294"/>
<gene>
    <name evidence="6" type="ORF">LACBIDRAFT_315382</name>
</gene>
<dbReference type="OrthoDB" id="432970at2759"/>
<keyword evidence="1" id="KW-0479">Metal-binding</keyword>
<name>B0D294_LACBS</name>
<keyword evidence="2 4" id="KW-0863">Zinc-finger</keyword>
<organism evidence="7">
    <name type="scientific">Laccaria bicolor (strain S238N-H82 / ATCC MYA-4686)</name>
    <name type="common">Bicoloured deceiver</name>
    <name type="synonym">Laccaria laccata var. bicolor</name>
    <dbReference type="NCBI Taxonomy" id="486041"/>
    <lineage>
        <taxon>Eukaryota</taxon>
        <taxon>Fungi</taxon>
        <taxon>Dikarya</taxon>
        <taxon>Basidiomycota</taxon>
        <taxon>Agaricomycotina</taxon>
        <taxon>Agaricomycetes</taxon>
        <taxon>Agaricomycetidae</taxon>
        <taxon>Agaricales</taxon>
        <taxon>Agaricineae</taxon>
        <taxon>Hydnangiaceae</taxon>
        <taxon>Laccaria</taxon>
    </lineage>
</organism>